<organism evidence="1 2">
    <name type="scientific">Pseudomonas graminis</name>
    <dbReference type="NCBI Taxonomy" id="158627"/>
    <lineage>
        <taxon>Bacteria</taxon>
        <taxon>Pseudomonadati</taxon>
        <taxon>Pseudomonadota</taxon>
        <taxon>Gammaproteobacteria</taxon>
        <taxon>Pseudomonadales</taxon>
        <taxon>Pseudomonadaceae</taxon>
        <taxon>Pseudomonas</taxon>
    </lineage>
</organism>
<proteinExistence type="predicted"/>
<evidence type="ECO:0000313" key="2">
    <source>
        <dbReference type="Proteomes" id="UP000501989"/>
    </source>
</evidence>
<keyword evidence="2" id="KW-1185">Reference proteome</keyword>
<sequence>MPYGMRIWGPDGTLQLDENSFTLRVVLSQVVTFTGTRQVQTFSVPGCGPDNASAVVIPIGNYGEYDRQFEVAMGAGVVEVANWMRNWGSGTYTASGSMRLLVMRFR</sequence>
<gene>
    <name evidence="1" type="ORF">FX982_03823</name>
</gene>
<reference evidence="2" key="1">
    <citation type="submission" date="2019-12" db="EMBL/GenBank/DDBJ databases">
        <title>Endophytic bacteria associated with Panax ginseng seedlings.</title>
        <authorList>
            <person name="Park J.M."/>
            <person name="Shin R."/>
            <person name="Jo S.H."/>
        </authorList>
    </citation>
    <scope>NUCLEOTIDE SEQUENCE [LARGE SCALE GENOMIC DNA]</scope>
    <source>
        <strain evidence="2">PgKB30</strain>
    </source>
</reference>
<evidence type="ECO:0000313" key="1">
    <source>
        <dbReference type="EMBL" id="QKF52831.1"/>
    </source>
</evidence>
<protein>
    <submittedName>
        <fullName evidence="1">Uncharacterized protein</fullName>
    </submittedName>
</protein>
<dbReference type="Proteomes" id="UP000501989">
    <property type="component" value="Chromosome"/>
</dbReference>
<dbReference type="KEGG" id="pgg:FX982_03823"/>
<accession>A0A6M8MSX3</accession>
<dbReference type="AlphaFoldDB" id="A0A6M8MSX3"/>
<name>A0A6M8MSX3_9PSED</name>
<dbReference type="EMBL" id="CP053746">
    <property type="protein sequence ID" value="QKF52831.1"/>
    <property type="molecule type" value="Genomic_DNA"/>
</dbReference>